<name>A0A7W6FYB9_9SPHN</name>
<dbReference type="Pfam" id="PF00345">
    <property type="entry name" value="PapD_N"/>
    <property type="match status" value="1"/>
</dbReference>
<organism evidence="3 4">
    <name type="scientific">Novosphingobium fluoreni</name>
    <dbReference type="NCBI Taxonomy" id="1391222"/>
    <lineage>
        <taxon>Bacteria</taxon>
        <taxon>Pseudomonadati</taxon>
        <taxon>Pseudomonadota</taxon>
        <taxon>Alphaproteobacteria</taxon>
        <taxon>Sphingomonadales</taxon>
        <taxon>Sphingomonadaceae</taxon>
        <taxon>Novosphingobium</taxon>
    </lineage>
</organism>
<feature type="domain" description="Pili assembly chaperone N-terminal" evidence="2">
    <location>
        <begin position="43"/>
        <end position="149"/>
    </location>
</feature>
<evidence type="ECO:0000313" key="3">
    <source>
        <dbReference type="EMBL" id="MBB3940081.1"/>
    </source>
</evidence>
<proteinExistence type="predicted"/>
<feature type="signal peptide" evidence="1">
    <location>
        <begin position="1"/>
        <end position="19"/>
    </location>
</feature>
<dbReference type="Proteomes" id="UP000561459">
    <property type="component" value="Unassembled WGS sequence"/>
</dbReference>
<keyword evidence="4" id="KW-1185">Reference proteome</keyword>
<comment type="caution">
    <text evidence="3">The sequence shown here is derived from an EMBL/GenBank/DDBJ whole genome shotgun (WGS) entry which is preliminary data.</text>
</comment>
<reference evidence="3 4" key="1">
    <citation type="submission" date="2020-08" db="EMBL/GenBank/DDBJ databases">
        <title>Genomic Encyclopedia of Type Strains, Phase IV (KMG-IV): sequencing the most valuable type-strain genomes for metagenomic binning, comparative biology and taxonomic classification.</title>
        <authorList>
            <person name="Goeker M."/>
        </authorList>
    </citation>
    <scope>NUCLEOTIDE SEQUENCE [LARGE SCALE GENOMIC DNA]</scope>
    <source>
        <strain evidence="3 4">DSM 27568</strain>
    </source>
</reference>
<dbReference type="Gene3D" id="2.60.40.10">
    <property type="entry name" value="Immunoglobulins"/>
    <property type="match status" value="1"/>
</dbReference>
<dbReference type="InterPro" id="IPR050643">
    <property type="entry name" value="Periplasmic_pilus_chap"/>
</dbReference>
<evidence type="ECO:0000256" key="1">
    <source>
        <dbReference type="SAM" id="SignalP"/>
    </source>
</evidence>
<dbReference type="InterPro" id="IPR013783">
    <property type="entry name" value="Ig-like_fold"/>
</dbReference>
<dbReference type="InterPro" id="IPR008962">
    <property type="entry name" value="PapD-like_sf"/>
</dbReference>
<dbReference type="InterPro" id="IPR016147">
    <property type="entry name" value="Pili_assmbl_chaperone_N"/>
</dbReference>
<dbReference type="PANTHER" id="PTHR30251">
    <property type="entry name" value="PILUS ASSEMBLY CHAPERONE"/>
    <property type="match status" value="1"/>
</dbReference>
<dbReference type="GO" id="GO:0071555">
    <property type="term" value="P:cell wall organization"/>
    <property type="evidence" value="ECO:0007669"/>
    <property type="project" value="InterPro"/>
</dbReference>
<dbReference type="AlphaFoldDB" id="A0A7W6FYB9"/>
<dbReference type="EMBL" id="JACIDY010000003">
    <property type="protein sequence ID" value="MBB3940081.1"/>
    <property type="molecule type" value="Genomic_DNA"/>
</dbReference>
<evidence type="ECO:0000259" key="2">
    <source>
        <dbReference type="Pfam" id="PF00345"/>
    </source>
</evidence>
<dbReference type="SUPFAM" id="SSF49354">
    <property type="entry name" value="PapD-like"/>
    <property type="match status" value="1"/>
</dbReference>
<accession>A0A7W6FYB9</accession>
<dbReference type="PANTHER" id="PTHR30251:SF4">
    <property type="entry name" value="SLR1668 PROTEIN"/>
    <property type="match status" value="1"/>
</dbReference>
<dbReference type="GO" id="GO:0030288">
    <property type="term" value="C:outer membrane-bounded periplasmic space"/>
    <property type="evidence" value="ECO:0007669"/>
    <property type="project" value="InterPro"/>
</dbReference>
<feature type="chain" id="PRO_5031178164" evidence="1">
    <location>
        <begin position="20"/>
        <end position="239"/>
    </location>
</feature>
<keyword evidence="1" id="KW-0732">Signal</keyword>
<dbReference type="RefSeq" id="WP_183616736.1">
    <property type="nucleotide sequence ID" value="NZ_JACIDY010000003.1"/>
</dbReference>
<gene>
    <name evidence="3" type="ORF">GGR39_001731</name>
</gene>
<protein>
    <submittedName>
        <fullName evidence="3">Fimbrial chaperone protein</fullName>
    </submittedName>
</protein>
<evidence type="ECO:0000313" key="4">
    <source>
        <dbReference type="Proteomes" id="UP000561459"/>
    </source>
</evidence>
<sequence length="239" mass="25569">MIRRAMLLALGLGMGVAMATMPRPAVAQSSVVLWPVDPRIAPGEQASALWLENRGKTPVTLQVRAFAWRQPAGEDDYQRQDAVVASPPIAEVGPGQRQLIRVIRRTADAAGEHAYRLLIDELPPPAPPAEAGVSAQLSVQMRYSIPLFTYGSPQATARPALTSRIEMADGKPWLAITNTGTGHARLTDLKQGGAVVRGGLVGYVLPGATMRWELPEQARLSAPLIITVNGSEQTLARSS</sequence>